<dbReference type="GeneID" id="59328467"/>
<dbReference type="AlphaFoldDB" id="A0A8H6FCP1"/>
<dbReference type="Proteomes" id="UP000593566">
    <property type="component" value="Unassembled WGS sequence"/>
</dbReference>
<accession>A0A8H6FCP1</accession>
<feature type="compositionally biased region" description="Gly residues" evidence="8">
    <location>
        <begin position="55"/>
        <end position="67"/>
    </location>
</feature>
<comment type="similarity">
    <text evidence="3">Belongs to the SNUT3 family.</text>
</comment>
<evidence type="ECO:0000256" key="6">
    <source>
        <dbReference type="ARBA" id="ARBA00023187"/>
    </source>
</evidence>
<dbReference type="PANTHER" id="PTHR31077">
    <property type="entry name" value="U4/U6.U5 SMALL NUCLEAR RIBONUCLEOPROTEIN 27 KDA PROTEIN"/>
    <property type="match status" value="1"/>
</dbReference>
<feature type="compositionally biased region" description="Basic and acidic residues" evidence="8">
    <location>
        <begin position="68"/>
        <end position="89"/>
    </location>
</feature>
<keyword evidence="6" id="KW-0508">mRNA splicing</keyword>
<evidence type="ECO:0000256" key="5">
    <source>
        <dbReference type="ARBA" id="ARBA00022664"/>
    </source>
</evidence>
<name>A0A8H6FCP1_9LECA</name>
<evidence type="ECO:0000259" key="9">
    <source>
        <dbReference type="Pfam" id="PF08648"/>
    </source>
</evidence>
<dbReference type="PANTHER" id="PTHR31077:SF1">
    <property type="entry name" value="U4_U6.U5 SMALL NUCLEAR RIBONUCLEOPROTEIN 27 KDA PROTEIN"/>
    <property type="match status" value="1"/>
</dbReference>
<organism evidence="10 11">
    <name type="scientific">Letharia lupina</name>
    <dbReference type="NCBI Taxonomy" id="560253"/>
    <lineage>
        <taxon>Eukaryota</taxon>
        <taxon>Fungi</taxon>
        <taxon>Dikarya</taxon>
        <taxon>Ascomycota</taxon>
        <taxon>Pezizomycotina</taxon>
        <taxon>Lecanoromycetes</taxon>
        <taxon>OSLEUM clade</taxon>
        <taxon>Lecanoromycetidae</taxon>
        <taxon>Lecanorales</taxon>
        <taxon>Lecanorineae</taxon>
        <taxon>Parmeliaceae</taxon>
        <taxon>Letharia</taxon>
    </lineage>
</organism>
<evidence type="ECO:0000256" key="3">
    <source>
        <dbReference type="ARBA" id="ARBA00008218"/>
    </source>
</evidence>
<protein>
    <recommendedName>
        <fullName evidence="9">U4/U6.U5 small nuclear ribonucleoprotein 27kDa protein domain-containing protein</fullName>
    </recommendedName>
</protein>
<keyword evidence="7" id="KW-0539">Nucleus</keyword>
<evidence type="ECO:0000256" key="2">
    <source>
        <dbReference type="ARBA" id="ARBA00004123"/>
    </source>
</evidence>
<evidence type="ECO:0000313" key="11">
    <source>
        <dbReference type="Proteomes" id="UP000593566"/>
    </source>
</evidence>
<keyword evidence="11" id="KW-1185">Reference proteome</keyword>
<sequence>MDATIEDTDLGLRRGGEIEVDPETGQKSPAGSGATQEKEEGEDIKMRIETEREIGGIGNGAGAGRSTGRGEVDEPASRRSRSPRKDHTSTRARTRTPARPSKPPRSRSPPSKPANDRAPPTGPRASTRPPPSKPPLPAADSSPKPATKINGTSSSTEPPKNQETDDMQVDADSDPEIAEMRKAMGFTGFKSTKNTKVKGNNVYGVRKEKKTEYRQYMNRVGGFNRPLSPSR</sequence>
<dbReference type="InterPro" id="IPR013957">
    <property type="entry name" value="SNRNP27"/>
</dbReference>
<dbReference type="GO" id="GO:0008380">
    <property type="term" value="P:RNA splicing"/>
    <property type="evidence" value="ECO:0007669"/>
    <property type="project" value="UniProtKB-KW"/>
</dbReference>
<comment type="subcellular location">
    <subcellularLocation>
        <location evidence="2">Nucleus</location>
    </subcellularLocation>
</comment>
<feature type="compositionally biased region" description="Basic and acidic residues" evidence="8">
    <location>
        <begin position="43"/>
        <end position="54"/>
    </location>
</feature>
<feature type="compositionally biased region" description="Polar residues" evidence="8">
    <location>
        <begin position="149"/>
        <end position="161"/>
    </location>
</feature>
<evidence type="ECO:0000313" key="10">
    <source>
        <dbReference type="EMBL" id="KAF6223206.1"/>
    </source>
</evidence>
<dbReference type="GO" id="GO:0006397">
    <property type="term" value="P:mRNA processing"/>
    <property type="evidence" value="ECO:0007669"/>
    <property type="project" value="UniProtKB-KW"/>
</dbReference>
<dbReference type="EMBL" id="JACCJB010000010">
    <property type="protein sequence ID" value="KAF6223206.1"/>
    <property type="molecule type" value="Genomic_DNA"/>
</dbReference>
<comment type="function">
    <text evidence="1">May play a role in mRNA splicing.</text>
</comment>
<dbReference type="Pfam" id="PF08648">
    <property type="entry name" value="SNRNP27"/>
    <property type="match status" value="1"/>
</dbReference>
<evidence type="ECO:0000256" key="4">
    <source>
        <dbReference type="ARBA" id="ARBA00011825"/>
    </source>
</evidence>
<evidence type="ECO:0000256" key="1">
    <source>
        <dbReference type="ARBA" id="ARBA00003632"/>
    </source>
</evidence>
<proteinExistence type="inferred from homology"/>
<gene>
    <name evidence="10" type="ORF">HO133_000048</name>
</gene>
<feature type="compositionally biased region" description="Pro residues" evidence="8">
    <location>
        <begin position="128"/>
        <end position="137"/>
    </location>
</feature>
<feature type="compositionally biased region" description="Pro residues" evidence="8">
    <location>
        <begin position="100"/>
        <end position="112"/>
    </location>
</feature>
<feature type="domain" description="U4/U6.U5 small nuclear ribonucleoprotein 27kDa protein" evidence="9">
    <location>
        <begin position="178"/>
        <end position="229"/>
    </location>
</feature>
<dbReference type="RefSeq" id="XP_037152423.1">
    <property type="nucleotide sequence ID" value="XM_037290988.1"/>
</dbReference>
<feature type="compositionally biased region" description="Acidic residues" evidence="8">
    <location>
        <begin position="164"/>
        <end position="175"/>
    </location>
</feature>
<dbReference type="GO" id="GO:0071011">
    <property type="term" value="C:precatalytic spliceosome"/>
    <property type="evidence" value="ECO:0007669"/>
    <property type="project" value="TreeGrafter"/>
</dbReference>
<keyword evidence="5" id="KW-0507">mRNA processing</keyword>
<evidence type="ECO:0000256" key="7">
    <source>
        <dbReference type="ARBA" id="ARBA00023242"/>
    </source>
</evidence>
<feature type="compositionally biased region" description="Polar residues" evidence="8">
    <location>
        <begin position="25"/>
        <end position="35"/>
    </location>
</feature>
<comment type="caution">
    <text evidence="10">The sequence shown here is derived from an EMBL/GenBank/DDBJ whole genome shotgun (WGS) entry which is preliminary data.</text>
</comment>
<feature type="region of interest" description="Disordered" evidence="8">
    <location>
        <begin position="1"/>
        <end position="175"/>
    </location>
</feature>
<reference evidence="10 11" key="1">
    <citation type="journal article" date="2020" name="Genomics">
        <title>Complete, high-quality genomes from long-read metagenomic sequencing of two wolf lichen thalli reveals enigmatic genome architecture.</title>
        <authorList>
            <person name="McKenzie S.K."/>
            <person name="Walston R.F."/>
            <person name="Allen J.L."/>
        </authorList>
    </citation>
    <scope>NUCLEOTIDE SEQUENCE [LARGE SCALE GENOMIC DNA]</scope>
    <source>
        <strain evidence="10">WasteWater1</strain>
    </source>
</reference>
<comment type="subunit">
    <text evidence="4">Part of a tri-snRNP complex.</text>
</comment>
<evidence type="ECO:0000256" key="8">
    <source>
        <dbReference type="SAM" id="MobiDB-lite"/>
    </source>
</evidence>